<keyword evidence="2" id="KW-0949">S-adenosyl-L-methionine</keyword>
<name>G9X1Q7_9FIRM</name>
<comment type="cofactor">
    <cofactor evidence="1">
        <name>[4Fe-4S] cluster</name>
        <dbReference type="ChEBI" id="CHEBI:49883"/>
    </cofactor>
</comment>
<dbReference type="InterPro" id="IPR058240">
    <property type="entry name" value="rSAM_sf"/>
</dbReference>
<evidence type="ECO:0000256" key="3">
    <source>
        <dbReference type="ARBA" id="ARBA00022723"/>
    </source>
</evidence>
<dbReference type="RefSeq" id="WP_009524567.1">
    <property type="nucleotide sequence ID" value="NZ_JBQMYE010000002.1"/>
</dbReference>
<dbReference type="Pfam" id="PF02310">
    <property type="entry name" value="B12-binding"/>
    <property type="match status" value="1"/>
</dbReference>
<keyword evidence="4" id="KW-0408">Iron</keyword>
<dbReference type="EMBL" id="AFZE01000045">
    <property type="protein sequence ID" value="EHL13030.1"/>
    <property type="molecule type" value="Genomic_DNA"/>
</dbReference>
<gene>
    <name evidence="8" type="ORF">HMPREF9629_00330</name>
</gene>
<accession>G9X1Q7</accession>
<keyword evidence="3" id="KW-0479">Metal-binding</keyword>
<dbReference type="InterPro" id="IPR051198">
    <property type="entry name" value="BchE-like"/>
</dbReference>
<dbReference type="GO" id="GO:0031419">
    <property type="term" value="F:cobalamin binding"/>
    <property type="evidence" value="ECO:0007669"/>
    <property type="project" value="InterPro"/>
</dbReference>
<evidence type="ECO:0000256" key="5">
    <source>
        <dbReference type="ARBA" id="ARBA00023014"/>
    </source>
</evidence>
<evidence type="ECO:0000256" key="4">
    <source>
        <dbReference type="ARBA" id="ARBA00023004"/>
    </source>
</evidence>
<sequence length="576" mass="67994">MKILLTTLNSKFIHSSLALKYLYNNIYDIADVSVREYTINENLQDIFCDIMSENYDLIAFSTYIWNVEHILKLCCDIKLANPYTKLLFGGPEVSFDSIDFMKKNDMVDYIIRDEGEIVFRKFIMAYEDKSFENVESLTYRKNEEIIENIDARPIENLGMIRGAYDIFDENSIKDKIVYYETSRGCCYNCSYCLSSVTKSVRFFPYEKVISDLEKLVSLGAKQIKFVDRTFNYDKKRTIDLIKYLCTLDNGSINFHFEITAHIMQDDLLDALKNVRQGLFQFEIGVQSTNKQTIKAVNRIDNFDELSKKVRKIKSFGNIHQHLDLIAGLPYENLDSFKHSFNDVMALEPDNLQLGFLKMLKGSPINSVVGQFAIKYRNYAPYEVISTQFLSYKDIFLLKDVESVLEEYYNSMTFNYSMKFILSKIDNDYFSFFERFCNFKKGNDYNKNLSRDDRFYLLFDYARSFLSDKNIYFFKELLRFDYLLMGRNRVIPEFLKNDTCKLNSQIKKDIIADIDLSKKFDINTEIKNINSVINIELFDIDIEKFDKENIPEKKESYVVFNYFGAKNFRNIVNFYVY</sequence>
<dbReference type="Gene3D" id="3.40.50.280">
    <property type="entry name" value="Cobalamin-binding domain"/>
    <property type="match status" value="1"/>
</dbReference>
<dbReference type="CDD" id="cd01335">
    <property type="entry name" value="Radical_SAM"/>
    <property type="match status" value="1"/>
</dbReference>
<dbReference type="Proteomes" id="UP000006437">
    <property type="component" value="Unassembled WGS sequence"/>
</dbReference>
<dbReference type="PROSITE" id="PS51332">
    <property type="entry name" value="B12_BINDING"/>
    <property type="match status" value="1"/>
</dbReference>
<dbReference type="PROSITE" id="PS51918">
    <property type="entry name" value="RADICAL_SAM"/>
    <property type="match status" value="1"/>
</dbReference>
<dbReference type="InterPro" id="IPR006158">
    <property type="entry name" value="Cobalamin-bd"/>
</dbReference>
<evidence type="ECO:0000313" key="8">
    <source>
        <dbReference type="EMBL" id="EHL13030.1"/>
    </source>
</evidence>
<dbReference type="InterPro" id="IPR007197">
    <property type="entry name" value="rSAM"/>
</dbReference>
<feature type="domain" description="B12-binding" evidence="6">
    <location>
        <begin position="1"/>
        <end position="133"/>
    </location>
</feature>
<proteinExistence type="predicted"/>
<evidence type="ECO:0000256" key="1">
    <source>
        <dbReference type="ARBA" id="ARBA00001966"/>
    </source>
</evidence>
<protein>
    <submittedName>
        <fullName evidence="8">Uncharacterized protein</fullName>
    </submittedName>
</protein>
<dbReference type="Gene3D" id="3.80.30.20">
    <property type="entry name" value="tm_1862 like domain"/>
    <property type="match status" value="1"/>
</dbReference>
<reference evidence="8 9" key="1">
    <citation type="submission" date="2011-08" db="EMBL/GenBank/DDBJ databases">
        <title>The Genome Sequence of Eubacteriaceae bacterium ACC19a.</title>
        <authorList>
            <consortium name="The Broad Institute Genome Sequencing Platform"/>
            <person name="Earl A."/>
            <person name="Ward D."/>
            <person name="Feldgarden M."/>
            <person name="Gevers D."/>
            <person name="Sizova M."/>
            <person name="Hazen A."/>
            <person name="Epstein S."/>
            <person name="Young S.K."/>
            <person name="Zeng Q."/>
            <person name="Gargeya S."/>
            <person name="Fitzgerald M."/>
            <person name="Haas B."/>
            <person name="Abouelleil A."/>
            <person name="Alvarado L."/>
            <person name="Arachchi H.M."/>
            <person name="Berlin A."/>
            <person name="Brown A."/>
            <person name="Chapman S.B."/>
            <person name="Chen Z."/>
            <person name="Dunbar C."/>
            <person name="Freedman E."/>
            <person name="Gearin G."/>
            <person name="Gellesch M."/>
            <person name="Goldberg J."/>
            <person name="Griggs A."/>
            <person name="Gujja S."/>
            <person name="Heiman D."/>
            <person name="Howarth C."/>
            <person name="Larson L."/>
            <person name="Lui A."/>
            <person name="MacDonald P.J.P."/>
            <person name="Montmayeur A."/>
            <person name="Murphy C."/>
            <person name="Neiman D."/>
            <person name="Pearson M."/>
            <person name="Priest M."/>
            <person name="Roberts A."/>
            <person name="Saif S."/>
            <person name="Shea T."/>
            <person name="Shenoy N."/>
            <person name="Sisk P."/>
            <person name="Stolte C."/>
            <person name="Sykes S."/>
            <person name="Wortman J."/>
            <person name="Nusbaum C."/>
            <person name="Birren B."/>
        </authorList>
    </citation>
    <scope>NUCLEOTIDE SEQUENCE [LARGE SCALE GENOMIC DNA]</scope>
    <source>
        <strain evidence="8 9">ACC19a</strain>
    </source>
</reference>
<dbReference type="GO" id="GO:0046872">
    <property type="term" value="F:metal ion binding"/>
    <property type="evidence" value="ECO:0007669"/>
    <property type="project" value="UniProtKB-KW"/>
</dbReference>
<dbReference type="GO" id="GO:0051536">
    <property type="term" value="F:iron-sulfur cluster binding"/>
    <property type="evidence" value="ECO:0007669"/>
    <property type="project" value="UniProtKB-KW"/>
</dbReference>
<evidence type="ECO:0000259" key="7">
    <source>
        <dbReference type="PROSITE" id="PS51918"/>
    </source>
</evidence>
<evidence type="ECO:0000313" key="9">
    <source>
        <dbReference type="Proteomes" id="UP000006437"/>
    </source>
</evidence>
<keyword evidence="5" id="KW-0411">Iron-sulfur</keyword>
<dbReference type="SUPFAM" id="SSF102114">
    <property type="entry name" value="Radical SAM enzymes"/>
    <property type="match status" value="1"/>
</dbReference>
<dbReference type="HOGENOM" id="CLU_021572_1_0_9"/>
<dbReference type="BioCyc" id="EBAC796937-HMP:GMGH-330-MONOMER"/>
<dbReference type="GO" id="GO:0003824">
    <property type="term" value="F:catalytic activity"/>
    <property type="evidence" value="ECO:0007669"/>
    <property type="project" value="InterPro"/>
</dbReference>
<comment type="caution">
    <text evidence="8">The sequence shown here is derived from an EMBL/GenBank/DDBJ whole genome shotgun (WGS) entry which is preliminary data.</text>
</comment>
<dbReference type="SFLD" id="SFLDG01082">
    <property type="entry name" value="B12-binding_domain_containing"/>
    <property type="match status" value="1"/>
</dbReference>
<dbReference type="InterPro" id="IPR025288">
    <property type="entry name" value="DUF4080"/>
</dbReference>
<feature type="domain" description="Radical SAM core" evidence="7">
    <location>
        <begin position="171"/>
        <end position="393"/>
    </location>
</feature>
<dbReference type="AlphaFoldDB" id="G9X1Q7"/>
<dbReference type="PANTHER" id="PTHR43409:SF16">
    <property type="entry name" value="SLR0320 PROTEIN"/>
    <property type="match status" value="1"/>
</dbReference>
<dbReference type="PATRIC" id="fig|796937.3.peg.1552"/>
<dbReference type="GO" id="GO:0005829">
    <property type="term" value="C:cytosol"/>
    <property type="evidence" value="ECO:0007669"/>
    <property type="project" value="TreeGrafter"/>
</dbReference>
<dbReference type="InterPro" id="IPR023404">
    <property type="entry name" value="rSAM_horseshoe"/>
</dbReference>
<dbReference type="PANTHER" id="PTHR43409">
    <property type="entry name" value="ANAEROBIC MAGNESIUM-PROTOPORPHYRIN IX MONOMETHYL ESTER CYCLASE-RELATED"/>
    <property type="match status" value="1"/>
</dbReference>
<dbReference type="SFLD" id="SFLDS00029">
    <property type="entry name" value="Radical_SAM"/>
    <property type="match status" value="1"/>
</dbReference>
<evidence type="ECO:0000256" key="2">
    <source>
        <dbReference type="ARBA" id="ARBA00022691"/>
    </source>
</evidence>
<dbReference type="SMART" id="SM00729">
    <property type="entry name" value="Elp3"/>
    <property type="match status" value="1"/>
</dbReference>
<evidence type="ECO:0000259" key="6">
    <source>
        <dbReference type="PROSITE" id="PS51332"/>
    </source>
</evidence>
<organism evidence="8 9">
    <name type="scientific">Peptoanaerobacter stomatis</name>
    <dbReference type="NCBI Taxonomy" id="796937"/>
    <lineage>
        <taxon>Bacteria</taxon>
        <taxon>Bacillati</taxon>
        <taxon>Bacillota</taxon>
        <taxon>Clostridia</taxon>
        <taxon>Peptostreptococcales</taxon>
        <taxon>Filifactoraceae</taxon>
        <taxon>Peptoanaerobacter</taxon>
    </lineage>
</organism>
<dbReference type="Pfam" id="PF13311">
    <property type="entry name" value="DUF4080"/>
    <property type="match status" value="1"/>
</dbReference>
<dbReference type="InterPro" id="IPR006638">
    <property type="entry name" value="Elp3/MiaA/NifB-like_rSAM"/>
</dbReference>
<dbReference type="Pfam" id="PF04055">
    <property type="entry name" value="Radical_SAM"/>
    <property type="match status" value="1"/>
</dbReference>